<accession>B8C0Z3</accession>
<evidence type="ECO:0000313" key="2">
    <source>
        <dbReference type="EMBL" id="EED93149.1"/>
    </source>
</evidence>
<organism evidence="2 3">
    <name type="scientific">Thalassiosira pseudonana</name>
    <name type="common">Marine diatom</name>
    <name type="synonym">Cyclotella nana</name>
    <dbReference type="NCBI Taxonomy" id="35128"/>
    <lineage>
        <taxon>Eukaryota</taxon>
        <taxon>Sar</taxon>
        <taxon>Stramenopiles</taxon>
        <taxon>Ochrophyta</taxon>
        <taxon>Bacillariophyta</taxon>
        <taxon>Coscinodiscophyceae</taxon>
        <taxon>Thalassiosirophycidae</taxon>
        <taxon>Thalassiosirales</taxon>
        <taxon>Thalassiosiraceae</taxon>
        <taxon>Thalassiosira</taxon>
    </lineage>
</organism>
<protein>
    <submittedName>
        <fullName evidence="2">Uncharacterized protein</fullName>
    </submittedName>
</protein>
<dbReference type="InParanoid" id="B8C0Z3"/>
<reference evidence="2 3" key="2">
    <citation type="journal article" date="2008" name="Nature">
        <title>The Phaeodactylum genome reveals the evolutionary history of diatom genomes.</title>
        <authorList>
            <person name="Bowler C."/>
            <person name="Allen A.E."/>
            <person name="Badger J.H."/>
            <person name="Grimwood J."/>
            <person name="Jabbari K."/>
            <person name="Kuo A."/>
            <person name="Maheswari U."/>
            <person name="Martens C."/>
            <person name="Maumus F."/>
            <person name="Otillar R.P."/>
            <person name="Rayko E."/>
            <person name="Salamov A."/>
            <person name="Vandepoele K."/>
            <person name="Beszteri B."/>
            <person name="Gruber A."/>
            <person name="Heijde M."/>
            <person name="Katinka M."/>
            <person name="Mock T."/>
            <person name="Valentin K."/>
            <person name="Verret F."/>
            <person name="Berges J.A."/>
            <person name="Brownlee C."/>
            <person name="Cadoret J.P."/>
            <person name="Chiovitti A."/>
            <person name="Choi C.J."/>
            <person name="Coesel S."/>
            <person name="De Martino A."/>
            <person name="Detter J.C."/>
            <person name="Durkin C."/>
            <person name="Falciatore A."/>
            <person name="Fournet J."/>
            <person name="Haruta M."/>
            <person name="Huysman M.J."/>
            <person name="Jenkins B.D."/>
            <person name="Jiroutova K."/>
            <person name="Jorgensen R.E."/>
            <person name="Joubert Y."/>
            <person name="Kaplan A."/>
            <person name="Kroger N."/>
            <person name="Kroth P.G."/>
            <person name="La Roche J."/>
            <person name="Lindquist E."/>
            <person name="Lommer M."/>
            <person name="Martin-Jezequel V."/>
            <person name="Lopez P.J."/>
            <person name="Lucas S."/>
            <person name="Mangogna M."/>
            <person name="McGinnis K."/>
            <person name="Medlin L.K."/>
            <person name="Montsant A."/>
            <person name="Oudot-Le Secq M.P."/>
            <person name="Napoli C."/>
            <person name="Obornik M."/>
            <person name="Parker M.S."/>
            <person name="Petit J.L."/>
            <person name="Porcel B.M."/>
            <person name="Poulsen N."/>
            <person name="Robison M."/>
            <person name="Rychlewski L."/>
            <person name="Rynearson T.A."/>
            <person name="Schmutz J."/>
            <person name="Shapiro H."/>
            <person name="Siaut M."/>
            <person name="Stanley M."/>
            <person name="Sussman M.R."/>
            <person name="Taylor A.R."/>
            <person name="Vardi A."/>
            <person name="von Dassow P."/>
            <person name="Vyverman W."/>
            <person name="Willis A."/>
            <person name="Wyrwicz L.S."/>
            <person name="Rokhsar D.S."/>
            <person name="Weissenbach J."/>
            <person name="Armbrust E.V."/>
            <person name="Green B.R."/>
            <person name="Van de Peer Y."/>
            <person name="Grigoriev I.V."/>
        </authorList>
    </citation>
    <scope>NUCLEOTIDE SEQUENCE [LARGE SCALE GENOMIC DNA]</scope>
    <source>
        <strain evidence="2 3">CCMP1335</strain>
    </source>
</reference>
<keyword evidence="3" id="KW-1185">Reference proteome</keyword>
<feature type="compositionally biased region" description="Polar residues" evidence="1">
    <location>
        <begin position="1"/>
        <end position="15"/>
    </location>
</feature>
<dbReference type="Proteomes" id="UP000001449">
    <property type="component" value="Chromosome 4"/>
</dbReference>
<dbReference type="EMBL" id="CM000641">
    <property type="protein sequence ID" value="EED93149.1"/>
    <property type="molecule type" value="Genomic_DNA"/>
</dbReference>
<sequence>MSFQTPSSTLKTAANTDAPPSASAAQPPSSASSYNQLKDFSVESQRRMFIQEQERERQAAEFRRSSRRIRKASNSEAVVSGGLMSALEEEGKEMQSSGGRMARVGDDDDDSIPDDWSLDSEESFYVGIERADYAQPNNLEMYGEEEKDASLELKEDRLGISRVSVKIIHREKEGGTVENWDEDISPIHEQSSSLHQFMTGGGGDLRRGGSGVGQSKKDVMVAMPFVAKGIQYKGNSGYGEDDDTSSAQVYQQEAAEGKMFINKLVEGSSSNKHTNGNASDDTSTVADMVNQHSATTPARHHNQQQRKVNTPFTTPGAHTIKTVTINESSNYPILSPMALFSPFVGGNKTGMGEDNLTRQLRERMIRKDAEAEANAVLVEKIKSLQKLMISGGGDEGKVDASLLKEQLDKILLESER</sequence>
<dbReference type="KEGG" id="tps:THAPSDRAFT_4115"/>
<dbReference type="HOGENOM" id="CLU_661391_0_0_1"/>
<gene>
    <name evidence="2" type="ORF">THAPSDRAFT_4115</name>
</gene>
<evidence type="ECO:0000256" key="1">
    <source>
        <dbReference type="SAM" id="MobiDB-lite"/>
    </source>
</evidence>
<feature type="compositionally biased region" description="Basic and acidic residues" evidence="1">
    <location>
        <begin position="52"/>
        <end position="64"/>
    </location>
</feature>
<dbReference type="GeneID" id="7442053"/>
<name>B8C0Z3_THAPS</name>
<proteinExistence type="predicted"/>
<dbReference type="AlphaFoldDB" id="B8C0Z3"/>
<feature type="region of interest" description="Disordered" evidence="1">
    <location>
        <begin position="294"/>
        <end position="315"/>
    </location>
</feature>
<reference evidence="2 3" key="1">
    <citation type="journal article" date="2004" name="Science">
        <title>The genome of the diatom Thalassiosira pseudonana: ecology, evolution, and metabolism.</title>
        <authorList>
            <person name="Armbrust E.V."/>
            <person name="Berges J.A."/>
            <person name="Bowler C."/>
            <person name="Green B.R."/>
            <person name="Martinez D."/>
            <person name="Putnam N.H."/>
            <person name="Zhou S."/>
            <person name="Allen A.E."/>
            <person name="Apt K.E."/>
            <person name="Bechner M."/>
            <person name="Brzezinski M.A."/>
            <person name="Chaal B.K."/>
            <person name="Chiovitti A."/>
            <person name="Davis A.K."/>
            <person name="Demarest M.S."/>
            <person name="Detter J.C."/>
            <person name="Glavina T."/>
            <person name="Goodstein D."/>
            <person name="Hadi M.Z."/>
            <person name="Hellsten U."/>
            <person name="Hildebrand M."/>
            <person name="Jenkins B.D."/>
            <person name="Jurka J."/>
            <person name="Kapitonov V.V."/>
            <person name="Kroger N."/>
            <person name="Lau W.W."/>
            <person name="Lane T.W."/>
            <person name="Larimer F.W."/>
            <person name="Lippmeier J.C."/>
            <person name="Lucas S."/>
            <person name="Medina M."/>
            <person name="Montsant A."/>
            <person name="Obornik M."/>
            <person name="Parker M.S."/>
            <person name="Palenik B."/>
            <person name="Pazour G.J."/>
            <person name="Richardson P.M."/>
            <person name="Rynearson T.A."/>
            <person name="Saito M.A."/>
            <person name="Schwartz D.C."/>
            <person name="Thamatrakoln K."/>
            <person name="Valentin K."/>
            <person name="Vardi A."/>
            <person name="Wilkerson F.P."/>
            <person name="Rokhsar D.S."/>
        </authorList>
    </citation>
    <scope>NUCLEOTIDE SEQUENCE [LARGE SCALE GENOMIC DNA]</scope>
    <source>
        <strain evidence="2 3">CCMP1335</strain>
    </source>
</reference>
<evidence type="ECO:0000313" key="3">
    <source>
        <dbReference type="Proteomes" id="UP000001449"/>
    </source>
</evidence>
<feature type="region of interest" description="Disordered" evidence="1">
    <location>
        <begin position="50"/>
        <end position="81"/>
    </location>
</feature>
<feature type="compositionally biased region" description="Low complexity" evidence="1">
    <location>
        <begin position="18"/>
        <end position="33"/>
    </location>
</feature>
<dbReference type="PaxDb" id="35128-Thaps4115"/>
<feature type="region of interest" description="Disordered" evidence="1">
    <location>
        <begin position="1"/>
        <end position="38"/>
    </location>
</feature>
<dbReference type="RefSeq" id="XP_002289612.1">
    <property type="nucleotide sequence ID" value="XM_002289576.1"/>
</dbReference>